<evidence type="ECO:0008006" key="3">
    <source>
        <dbReference type="Google" id="ProtNLM"/>
    </source>
</evidence>
<reference evidence="2" key="1">
    <citation type="journal article" date="2019" name="Int. J. Syst. Evol. Microbiol.">
        <title>The Global Catalogue of Microorganisms (GCM) 10K type strain sequencing project: providing services to taxonomists for standard genome sequencing and annotation.</title>
        <authorList>
            <consortium name="The Broad Institute Genomics Platform"/>
            <consortium name="The Broad Institute Genome Sequencing Center for Infectious Disease"/>
            <person name="Wu L."/>
            <person name="Ma J."/>
        </authorList>
    </citation>
    <scope>NUCLEOTIDE SEQUENCE [LARGE SCALE GENOMIC DNA]</scope>
    <source>
        <strain evidence="2">KCTC 32239</strain>
    </source>
</reference>
<evidence type="ECO:0000313" key="1">
    <source>
        <dbReference type="EMBL" id="GGY66106.1"/>
    </source>
</evidence>
<organism evidence="1 2">
    <name type="scientific">Cellvibrio zantedeschiae</name>
    <dbReference type="NCBI Taxonomy" id="1237077"/>
    <lineage>
        <taxon>Bacteria</taxon>
        <taxon>Pseudomonadati</taxon>
        <taxon>Pseudomonadota</taxon>
        <taxon>Gammaproteobacteria</taxon>
        <taxon>Cellvibrionales</taxon>
        <taxon>Cellvibrionaceae</taxon>
        <taxon>Cellvibrio</taxon>
    </lineage>
</organism>
<sequence length="71" mass="7742">MLLLSSPTGAPAEVVKLVLLIVLPFQLWVAVDYEEILKDDNINIKSINVIGLIAFAINFNSKTKVKSATNS</sequence>
<evidence type="ECO:0000313" key="2">
    <source>
        <dbReference type="Proteomes" id="UP000619761"/>
    </source>
</evidence>
<gene>
    <name evidence="1" type="ORF">GCM10011613_07510</name>
</gene>
<dbReference type="Proteomes" id="UP000619761">
    <property type="component" value="Unassembled WGS sequence"/>
</dbReference>
<dbReference type="EMBL" id="BMYZ01000001">
    <property type="protein sequence ID" value="GGY66106.1"/>
    <property type="molecule type" value="Genomic_DNA"/>
</dbReference>
<keyword evidence="2" id="KW-1185">Reference proteome</keyword>
<proteinExistence type="predicted"/>
<protein>
    <recommendedName>
        <fullName evidence="3">Holin</fullName>
    </recommendedName>
</protein>
<name>A0ABQ3AS53_9GAMM</name>
<comment type="caution">
    <text evidence="1">The sequence shown here is derived from an EMBL/GenBank/DDBJ whole genome shotgun (WGS) entry which is preliminary data.</text>
</comment>
<accession>A0ABQ3AS53</accession>